<keyword evidence="2" id="KW-1185">Reference proteome</keyword>
<dbReference type="AlphaFoldDB" id="A0A2T3WD47"/>
<name>A0A2T3WD47_9DEIO</name>
<dbReference type="EMBL" id="PYSV01000001">
    <property type="protein sequence ID" value="PTA69820.1"/>
    <property type="molecule type" value="Genomic_DNA"/>
</dbReference>
<gene>
    <name evidence="1" type="ORF">C8263_02080</name>
</gene>
<proteinExistence type="predicted"/>
<organism evidence="1 2">
    <name type="scientific">Deinococcus arcticus</name>
    <dbReference type="NCBI Taxonomy" id="2136176"/>
    <lineage>
        <taxon>Bacteria</taxon>
        <taxon>Thermotogati</taxon>
        <taxon>Deinococcota</taxon>
        <taxon>Deinococci</taxon>
        <taxon>Deinococcales</taxon>
        <taxon>Deinococcaceae</taxon>
        <taxon>Deinococcus</taxon>
    </lineage>
</organism>
<sequence>MPLEPILDRMGAQTTTDREALIMRELLSEAHGGHALDELPEEEWLRLMGLMEQRKLQADPGMK</sequence>
<dbReference type="Proteomes" id="UP000240317">
    <property type="component" value="Unassembled WGS sequence"/>
</dbReference>
<protein>
    <submittedName>
        <fullName evidence="1">Uncharacterized protein</fullName>
    </submittedName>
</protein>
<evidence type="ECO:0000313" key="2">
    <source>
        <dbReference type="Proteomes" id="UP000240317"/>
    </source>
</evidence>
<reference evidence="1 2" key="1">
    <citation type="submission" date="2018-03" db="EMBL/GenBank/DDBJ databases">
        <title>Draft genome of Deinococcus sp. OD32.</title>
        <authorList>
            <person name="Wang X.-P."/>
            <person name="Du Z.-J."/>
        </authorList>
    </citation>
    <scope>NUCLEOTIDE SEQUENCE [LARGE SCALE GENOMIC DNA]</scope>
    <source>
        <strain evidence="1 2">OD32</strain>
    </source>
</reference>
<comment type="caution">
    <text evidence="1">The sequence shown here is derived from an EMBL/GenBank/DDBJ whole genome shotgun (WGS) entry which is preliminary data.</text>
</comment>
<evidence type="ECO:0000313" key="1">
    <source>
        <dbReference type="EMBL" id="PTA69820.1"/>
    </source>
</evidence>
<accession>A0A2T3WD47</accession>